<gene>
    <name evidence="2" type="ordered locus">SGRA_1717</name>
</gene>
<name>H6LAG7_SAPGL</name>
<sequence length="70" mass="7228">MFFLGARGRPSIWGGRRYAAGLTGLFGPARASPAGSGLRPPLRSAGPSALRAQGGKAALPQPANWPKFKP</sequence>
<evidence type="ECO:0000256" key="1">
    <source>
        <dbReference type="SAM" id="MobiDB-lite"/>
    </source>
</evidence>
<proteinExistence type="predicted"/>
<evidence type="ECO:0000313" key="3">
    <source>
        <dbReference type="Proteomes" id="UP000007519"/>
    </source>
</evidence>
<feature type="region of interest" description="Disordered" evidence="1">
    <location>
        <begin position="30"/>
        <end position="70"/>
    </location>
</feature>
<dbReference type="HOGENOM" id="CLU_2755555_0_0_10"/>
<reference evidence="2 3" key="1">
    <citation type="journal article" date="2012" name="Stand. Genomic Sci.">
        <title>Complete genome sequencing and analysis of Saprospira grandis str. Lewin, a predatory marine bacterium.</title>
        <authorList>
            <person name="Saw J.H."/>
            <person name="Yuryev A."/>
            <person name="Kanbe M."/>
            <person name="Hou S."/>
            <person name="Young A.G."/>
            <person name="Aizawa S."/>
            <person name="Alam M."/>
        </authorList>
    </citation>
    <scope>NUCLEOTIDE SEQUENCE [LARGE SCALE GENOMIC DNA]</scope>
    <source>
        <strain evidence="2 3">Lewin</strain>
    </source>
</reference>
<dbReference type="KEGG" id="sgn:SGRA_1717"/>
<dbReference type="STRING" id="984262.SGRA_1717"/>
<dbReference type="AlphaFoldDB" id="H6LAG7"/>
<dbReference type="EMBL" id="CP002831">
    <property type="protein sequence ID" value="AFC24452.1"/>
    <property type="molecule type" value="Genomic_DNA"/>
</dbReference>
<protein>
    <submittedName>
        <fullName evidence="2">Uncharacterized protein</fullName>
    </submittedName>
</protein>
<organism evidence="2 3">
    <name type="scientific">Saprospira grandis (strain Lewin)</name>
    <dbReference type="NCBI Taxonomy" id="984262"/>
    <lineage>
        <taxon>Bacteria</taxon>
        <taxon>Pseudomonadati</taxon>
        <taxon>Bacteroidota</taxon>
        <taxon>Saprospiria</taxon>
        <taxon>Saprospirales</taxon>
        <taxon>Saprospiraceae</taxon>
        <taxon>Saprospira</taxon>
    </lineage>
</organism>
<accession>H6LAG7</accession>
<dbReference type="Proteomes" id="UP000007519">
    <property type="component" value="Chromosome"/>
</dbReference>
<evidence type="ECO:0000313" key="2">
    <source>
        <dbReference type="EMBL" id="AFC24452.1"/>
    </source>
</evidence>
<keyword evidence="3" id="KW-1185">Reference proteome</keyword>